<dbReference type="Proteomes" id="UP001341840">
    <property type="component" value="Unassembled WGS sequence"/>
</dbReference>
<organism evidence="1 2">
    <name type="scientific">Stylosanthes scabra</name>
    <dbReference type="NCBI Taxonomy" id="79078"/>
    <lineage>
        <taxon>Eukaryota</taxon>
        <taxon>Viridiplantae</taxon>
        <taxon>Streptophyta</taxon>
        <taxon>Embryophyta</taxon>
        <taxon>Tracheophyta</taxon>
        <taxon>Spermatophyta</taxon>
        <taxon>Magnoliopsida</taxon>
        <taxon>eudicotyledons</taxon>
        <taxon>Gunneridae</taxon>
        <taxon>Pentapetalae</taxon>
        <taxon>rosids</taxon>
        <taxon>fabids</taxon>
        <taxon>Fabales</taxon>
        <taxon>Fabaceae</taxon>
        <taxon>Papilionoideae</taxon>
        <taxon>50 kb inversion clade</taxon>
        <taxon>dalbergioids sensu lato</taxon>
        <taxon>Dalbergieae</taxon>
        <taxon>Pterocarpus clade</taxon>
        <taxon>Stylosanthes</taxon>
    </lineage>
</organism>
<dbReference type="InterPro" id="IPR038765">
    <property type="entry name" value="Papain-like_cys_pep_sf"/>
</dbReference>
<protein>
    <recommendedName>
        <fullName evidence="3">Ubiquitin-like protease family profile domain-containing protein</fullName>
    </recommendedName>
</protein>
<evidence type="ECO:0000313" key="1">
    <source>
        <dbReference type="EMBL" id="MED6211732.1"/>
    </source>
</evidence>
<dbReference type="SUPFAM" id="SSF54001">
    <property type="entry name" value="Cysteine proteinases"/>
    <property type="match status" value="1"/>
</dbReference>
<keyword evidence="2" id="KW-1185">Reference proteome</keyword>
<comment type="caution">
    <text evidence="1">The sequence shown here is derived from an EMBL/GenBank/DDBJ whole genome shotgun (WGS) entry which is preliminary data.</text>
</comment>
<dbReference type="Gene3D" id="3.40.395.10">
    <property type="entry name" value="Adenoviral Proteinase, Chain A"/>
    <property type="match status" value="1"/>
</dbReference>
<reference evidence="1 2" key="1">
    <citation type="journal article" date="2023" name="Plants (Basel)">
        <title>Bridging the Gap: Combining Genomics and Transcriptomics Approaches to Understand Stylosanthes scabra, an Orphan Legume from the Brazilian Caatinga.</title>
        <authorList>
            <person name="Ferreira-Neto J.R.C."/>
            <person name="da Silva M.D."/>
            <person name="Binneck E."/>
            <person name="de Melo N.F."/>
            <person name="da Silva R.H."/>
            <person name="de Melo A.L.T.M."/>
            <person name="Pandolfi V."/>
            <person name="Bustamante F.O."/>
            <person name="Brasileiro-Vidal A.C."/>
            <person name="Benko-Iseppon A.M."/>
        </authorList>
    </citation>
    <scope>NUCLEOTIDE SEQUENCE [LARGE SCALE GENOMIC DNA]</scope>
    <source>
        <tissue evidence="1">Leaves</tissue>
    </source>
</reference>
<gene>
    <name evidence="1" type="ORF">PIB30_076456</name>
</gene>
<proteinExistence type="predicted"/>
<dbReference type="EMBL" id="JASCZI010242657">
    <property type="protein sequence ID" value="MED6211732.1"/>
    <property type="molecule type" value="Genomic_DNA"/>
</dbReference>
<evidence type="ECO:0000313" key="2">
    <source>
        <dbReference type="Proteomes" id="UP001341840"/>
    </source>
</evidence>
<sequence length="200" mass="23290">MCHILNNEQNVRFEKFVYCVPPEIMVRMFEKHGQSWMDIEKNRPYDIASLVNHQEYMVYLDKNKLLTHRFSNILDQLRIWAGAPSIFNEGSCSLLPRYVNIPGQPNKTDCGVFVMKWMALIDPTGLAASCEANKGYNIDKWGEPKLDEFRKQIATKILLSKDNEKRMETIRLLNEMRNIRPADVLRSPYVQVSSADLYSK</sequence>
<name>A0ABU6YPP5_9FABA</name>
<evidence type="ECO:0008006" key="3">
    <source>
        <dbReference type="Google" id="ProtNLM"/>
    </source>
</evidence>
<accession>A0ABU6YPP5</accession>